<evidence type="ECO:0000313" key="2">
    <source>
        <dbReference type="EMBL" id="GAI09064.1"/>
    </source>
</evidence>
<organism evidence="2">
    <name type="scientific">marine sediment metagenome</name>
    <dbReference type="NCBI Taxonomy" id="412755"/>
    <lineage>
        <taxon>unclassified sequences</taxon>
        <taxon>metagenomes</taxon>
        <taxon>ecological metagenomes</taxon>
    </lineage>
</organism>
<proteinExistence type="predicted"/>
<dbReference type="AlphaFoldDB" id="X1MRR3"/>
<dbReference type="EMBL" id="BARV01007518">
    <property type="protein sequence ID" value="GAI09064.1"/>
    <property type="molecule type" value="Genomic_DNA"/>
</dbReference>
<gene>
    <name evidence="2" type="ORF">S06H3_15291</name>
</gene>
<feature type="region of interest" description="Disordered" evidence="1">
    <location>
        <begin position="57"/>
        <end position="85"/>
    </location>
</feature>
<reference evidence="2" key="1">
    <citation type="journal article" date="2014" name="Front. Microbiol.">
        <title>High frequency of phylogenetically diverse reductive dehalogenase-homologous genes in deep subseafloor sedimentary metagenomes.</title>
        <authorList>
            <person name="Kawai M."/>
            <person name="Futagami T."/>
            <person name="Toyoda A."/>
            <person name="Takaki Y."/>
            <person name="Nishi S."/>
            <person name="Hori S."/>
            <person name="Arai W."/>
            <person name="Tsubouchi T."/>
            <person name="Morono Y."/>
            <person name="Uchiyama I."/>
            <person name="Ito T."/>
            <person name="Fujiyama A."/>
            <person name="Inagaki F."/>
            <person name="Takami H."/>
        </authorList>
    </citation>
    <scope>NUCLEOTIDE SEQUENCE</scope>
    <source>
        <strain evidence="2">Expedition CK06-06</strain>
    </source>
</reference>
<sequence length="85" mass="10243">MSMKKTRLQLTLHVYVNDYLHQLMEELGCNKSEIVEECIIFTSMPEIWDSFRAQFTLEGEEEEEEDDEEEDDEEEDDEEEDDEEE</sequence>
<evidence type="ECO:0000256" key="1">
    <source>
        <dbReference type="SAM" id="MobiDB-lite"/>
    </source>
</evidence>
<feature type="compositionally biased region" description="Acidic residues" evidence="1">
    <location>
        <begin position="58"/>
        <end position="85"/>
    </location>
</feature>
<accession>X1MRR3</accession>
<comment type="caution">
    <text evidence="2">The sequence shown here is derived from an EMBL/GenBank/DDBJ whole genome shotgun (WGS) entry which is preliminary data.</text>
</comment>
<protein>
    <submittedName>
        <fullName evidence="2">Uncharacterized protein</fullName>
    </submittedName>
</protein>
<name>X1MRR3_9ZZZZ</name>